<keyword evidence="5 12" id="KW-0658">Purine biosynthesis</keyword>
<dbReference type="PANTHER" id="PTHR11911">
    <property type="entry name" value="INOSINE-5-MONOPHOSPHATE DEHYDROGENASE RELATED"/>
    <property type="match status" value="1"/>
</dbReference>
<evidence type="ECO:0000256" key="9">
    <source>
        <dbReference type="ARBA" id="ARBA00023122"/>
    </source>
</evidence>
<dbReference type="Pfam" id="PF00571">
    <property type="entry name" value="CBS"/>
    <property type="match status" value="2"/>
</dbReference>
<keyword evidence="3 12" id="KW-0479">Metal-binding</keyword>
<keyword evidence="8 12" id="KW-0520">NAD</keyword>
<evidence type="ECO:0000256" key="18">
    <source>
        <dbReference type="RuleBase" id="RU003928"/>
    </source>
</evidence>
<evidence type="ECO:0000256" key="14">
    <source>
        <dbReference type="PIRSR" id="PIRSR000130-3"/>
    </source>
</evidence>
<accession>A0AB34KB32</accession>
<keyword evidence="7 12" id="KW-0560">Oxidoreductase</keyword>
<evidence type="ECO:0000256" key="13">
    <source>
        <dbReference type="PIRSR" id="PIRSR000130-1"/>
    </source>
</evidence>
<organism evidence="21 22">
    <name type="scientific">Prymnesium parvum</name>
    <name type="common">Toxic golden alga</name>
    <dbReference type="NCBI Taxonomy" id="97485"/>
    <lineage>
        <taxon>Eukaryota</taxon>
        <taxon>Haptista</taxon>
        <taxon>Haptophyta</taxon>
        <taxon>Prymnesiophyceae</taxon>
        <taxon>Prymnesiales</taxon>
        <taxon>Prymnesiaceae</taxon>
        <taxon>Prymnesium</taxon>
    </lineage>
</organism>
<evidence type="ECO:0000256" key="1">
    <source>
        <dbReference type="ARBA" id="ARBA00001958"/>
    </source>
</evidence>
<gene>
    <name evidence="21" type="ORF">AB1Y20_001131</name>
</gene>
<evidence type="ECO:0000313" key="21">
    <source>
        <dbReference type="EMBL" id="KAL1530216.1"/>
    </source>
</evidence>
<dbReference type="SUPFAM" id="SSF54631">
    <property type="entry name" value="CBS-domain pair"/>
    <property type="match status" value="1"/>
</dbReference>
<dbReference type="SMART" id="SM01240">
    <property type="entry name" value="IMPDH"/>
    <property type="match status" value="1"/>
</dbReference>
<feature type="binding site" evidence="12 14">
    <location>
        <begin position="339"/>
        <end position="341"/>
    </location>
    <ligand>
        <name>NAD(+)</name>
        <dbReference type="ChEBI" id="CHEBI:57540"/>
    </ligand>
</feature>
<dbReference type="PROSITE" id="PS51371">
    <property type="entry name" value="CBS"/>
    <property type="match status" value="1"/>
</dbReference>
<evidence type="ECO:0000256" key="19">
    <source>
        <dbReference type="SAM" id="MobiDB-lite"/>
    </source>
</evidence>
<keyword evidence="6 12" id="KW-0630">Potassium</keyword>
<feature type="binding site" evidence="12">
    <location>
        <begin position="402"/>
        <end position="403"/>
    </location>
    <ligand>
        <name>IMP</name>
        <dbReference type="ChEBI" id="CHEBI:58053"/>
    </ligand>
</feature>
<comment type="caution">
    <text evidence="12">Lacks conserved residue(s) required for the propagation of feature annotation.</text>
</comment>
<feature type="binding site" evidence="12">
    <location>
        <position position="454"/>
    </location>
    <ligand>
        <name>IMP</name>
        <dbReference type="ChEBI" id="CHEBI:58053"/>
    </ligand>
</feature>
<dbReference type="FunFam" id="3.20.20.70:FF:000086">
    <property type="entry name" value="IMP dehydrogenase, putative"/>
    <property type="match status" value="1"/>
</dbReference>
<dbReference type="GO" id="GO:0003938">
    <property type="term" value="F:IMP dehydrogenase activity"/>
    <property type="evidence" value="ECO:0007669"/>
    <property type="project" value="UniProtKB-UniRule"/>
</dbReference>
<dbReference type="GO" id="GO:0006183">
    <property type="term" value="P:GTP biosynthetic process"/>
    <property type="evidence" value="ECO:0007669"/>
    <property type="project" value="TreeGrafter"/>
</dbReference>
<comment type="cofactor">
    <cofactor evidence="1 12">
        <name>K(+)</name>
        <dbReference type="ChEBI" id="CHEBI:29103"/>
    </cofactor>
</comment>
<evidence type="ECO:0000256" key="15">
    <source>
        <dbReference type="PIRSR" id="PIRSR000130-4"/>
    </source>
</evidence>
<keyword evidence="9 16" id="KW-0129">CBS domain</keyword>
<comment type="subunit">
    <text evidence="12">Homotetramer.</text>
</comment>
<protein>
    <recommendedName>
        <fullName evidence="12 18">Inosine-5'-monophosphate dehydrogenase</fullName>
        <shortName evidence="12">IMP dehydrogenase</shortName>
        <shortName evidence="12">IMPD</shortName>
        <shortName evidence="12">IMPDH</shortName>
        <ecNumber evidence="12 18">1.1.1.205</ecNumber>
    </recommendedName>
</protein>
<dbReference type="PANTHER" id="PTHR11911:SF111">
    <property type="entry name" value="INOSINE-5'-MONOPHOSPHATE DEHYDROGENASE"/>
    <property type="match status" value="1"/>
</dbReference>
<dbReference type="Proteomes" id="UP001515480">
    <property type="component" value="Unassembled WGS sequence"/>
</dbReference>
<evidence type="ECO:0000256" key="6">
    <source>
        <dbReference type="ARBA" id="ARBA00022958"/>
    </source>
</evidence>
<comment type="subcellular location">
    <subcellularLocation>
        <location evidence="12">Cytoplasm</location>
    </subcellularLocation>
</comment>
<evidence type="ECO:0000256" key="8">
    <source>
        <dbReference type="ARBA" id="ARBA00023027"/>
    </source>
</evidence>
<dbReference type="GO" id="GO:0006177">
    <property type="term" value="P:GMP biosynthetic process"/>
    <property type="evidence" value="ECO:0007669"/>
    <property type="project" value="UniProtKB-UniRule"/>
</dbReference>
<dbReference type="InterPro" id="IPR000644">
    <property type="entry name" value="CBS_dom"/>
</dbReference>
<dbReference type="GO" id="GO:0000166">
    <property type="term" value="F:nucleotide binding"/>
    <property type="evidence" value="ECO:0007669"/>
    <property type="project" value="UniProtKB-UniRule"/>
</dbReference>
<dbReference type="CDD" id="cd04601">
    <property type="entry name" value="CBS_pair_IMPDH"/>
    <property type="match status" value="1"/>
</dbReference>
<keyword evidence="4 12" id="KW-0332">GMP biosynthesis</keyword>
<dbReference type="GO" id="GO:0046872">
    <property type="term" value="F:metal ion binding"/>
    <property type="evidence" value="ECO:0007669"/>
    <property type="project" value="UniProtKB-UniRule"/>
</dbReference>
<evidence type="ECO:0000259" key="20">
    <source>
        <dbReference type="PROSITE" id="PS51371"/>
    </source>
</evidence>
<dbReference type="EMBL" id="JBGBPQ010000001">
    <property type="protein sequence ID" value="KAL1530216.1"/>
    <property type="molecule type" value="Genomic_DNA"/>
</dbReference>
<evidence type="ECO:0000313" key="22">
    <source>
        <dbReference type="Proteomes" id="UP001515480"/>
    </source>
</evidence>
<evidence type="ECO:0000256" key="12">
    <source>
        <dbReference type="HAMAP-Rule" id="MF_03156"/>
    </source>
</evidence>
<feature type="binding site" evidence="12">
    <location>
        <begin position="379"/>
        <end position="381"/>
    </location>
    <ligand>
        <name>IMP</name>
        <dbReference type="ChEBI" id="CHEBI:58053"/>
    </ligand>
</feature>
<feature type="binding site" description="in other chain" evidence="12 15">
    <location>
        <position position="343"/>
    </location>
    <ligand>
        <name>K(+)</name>
        <dbReference type="ChEBI" id="CHEBI:29103"/>
        <note>ligand shared between two tetrameric partners</note>
    </ligand>
</feature>
<dbReference type="CDD" id="cd00381">
    <property type="entry name" value="IMPDH"/>
    <property type="match status" value="1"/>
</dbReference>
<evidence type="ECO:0000256" key="3">
    <source>
        <dbReference type="ARBA" id="ARBA00022723"/>
    </source>
</evidence>
<feature type="region of interest" description="Disordered" evidence="19">
    <location>
        <begin position="1"/>
        <end position="23"/>
    </location>
</feature>
<evidence type="ECO:0000256" key="11">
    <source>
        <dbReference type="ARBA" id="ARBA00056556"/>
    </source>
</evidence>
<comment type="caution">
    <text evidence="21">The sequence shown here is derived from an EMBL/GenBank/DDBJ whole genome shotgun (WGS) entry which is preliminary data.</text>
</comment>
<dbReference type="InterPro" id="IPR046342">
    <property type="entry name" value="CBS_dom_sf"/>
</dbReference>
<dbReference type="SMART" id="SM00116">
    <property type="entry name" value="CBS"/>
    <property type="match status" value="2"/>
</dbReference>
<feature type="binding site" evidence="12 14">
    <location>
        <begin position="289"/>
        <end position="291"/>
    </location>
    <ligand>
        <name>NAD(+)</name>
        <dbReference type="ChEBI" id="CHEBI:57540"/>
    </ligand>
</feature>
<dbReference type="EC" id="1.1.1.205" evidence="12 18"/>
<reference evidence="21 22" key="1">
    <citation type="journal article" date="2024" name="Science">
        <title>Giant polyketide synthase enzymes in the biosynthesis of giant marine polyether toxins.</title>
        <authorList>
            <person name="Fallon T.R."/>
            <person name="Shende V.V."/>
            <person name="Wierzbicki I.H."/>
            <person name="Pendleton A.L."/>
            <person name="Watervoot N.F."/>
            <person name="Auber R.P."/>
            <person name="Gonzalez D.J."/>
            <person name="Wisecaver J.H."/>
            <person name="Moore B.S."/>
        </authorList>
    </citation>
    <scope>NUCLEOTIDE SEQUENCE [LARGE SCALE GENOMIC DNA]</scope>
    <source>
        <strain evidence="21 22">12B1</strain>
    </source>
</reference>
<name>A0AB34KB32_PRYPA</name>
<sequence length="528" mass="58002">MISSCHNVRGNSSPSGRPYNSSMSALDSEDEVILDGLSGEELFSNRNGYTYSDYIILPGSISFDACDVSVQTHATKKISINTPFISSPMDTVTEHQMAIHMALFGGLGIIHCNNTIEEQCDEVMRVKRYENGFILDPFTVGPEATLSQLDEIKRNFGFSGCPVTETGKLGGRLIGIVTTRDHDFIKDRTVKVKEVMTTELTVAKEGCSLEEANQILRDSKRGKLPVVNENYELVAAISRKDLRKNRDFPLASKDVHKRLLVGAAIHTRPNDRIRVAKLVEAGADIIVIDSSQGDSTFQKEMIHYIKENHPSVEVVGGNVVCVQQAKHLISWGVDGLRIGMGSGSICTTQEVMAVGRPQATAVYHVCKYARKHGVPCWADGGISNIGKINKALAAGASCVMMGSLLAGTEEAPGEYFYKDGVRLKRYRGMGSIDAMDKNSADRYFSQESVIRVAQGVSGAVVDKGSLKRFLPYLYTGLKHSLQDMGCKNLDVLWEKLYSGALRFELRTPASQMEGGIHDLHSYSRKEFN</sequence>
<evidence type="ECO:0000256" key="16">
    <source>
        <dbReference type="PROSITE-ProRule" id="PRU00703"/>
    </source>
</evidence>
<feature type="binding site" description="in other chain" evidence="12 15">
    <location>
        <position position="341"/>
    </location>
    <ligand>
        <name>K(+)</name>
        <dbReference type="ChEBI" id="CHEBI:29103"/>
        <note>ligand shared between two tetrameric partners</note>
    </ligand>
</feature>
<dbReference type="InterPro" id="IPR013785">
    <property type="entry name" value="Aldolase_TIM"/>
</dbReference>
<dbReference type="NCBIfam" id="TIGR01302">
    <property type="entry name" value="IMP_dehydrog"/>
    <property type="match status" value="1"/>
</dbReference>
<feature type="binding site" evidence="12">
    <location>
        <position position="344"/>
    </location>
    <ligand>
        <name>IMP</name>
        <dbReference type="ChEBI" id="CHEBI:58053"/>
    </ligand>
</feature>
<dbReference type="AlphaFoldDB" id="A0AB34KB32"/>
<comment type="function">
    <text evidence="11 12">Catalyzes the conversion of inosine 5'-phosphate (IMP) to xanthosine 5'-phosphate (XMP), the first committed and rate-limiting step in the de novo synthesis of guanine nucleotides, and therefore plays an important role in the regulation of cell growth.</text>
</comment>
<proteinExistence type="inferred from homology"/>
<evidence type="ECO:0000256" key="2">
    <source>
        <dbReference type="ARBA" id="ARBA00005502"/>
    </source>
</evidence>
<keyword evidence="12" id="KW-0963">Cytoplasm</keyword>
<feature type="binding site" evidence="12">
    <location>
        <begin position="426"/>
        <end position="430"/>
    </location>
    <ligand>
        <name>IMP</name>
        <dbReference type="ChEBI" id="CHEBI:58053"/>
    </ligand>
</feature>
<dbReference type="SUPFAM" id="SSF51412">
    <property type="entry name" value="Inosine monophosphate dehydrogenase (IMPDH)"/>
    <property type="match status" value="1"/>
</dbReference>
<dbReference type="InterPro" id="IPR001093">
    <property type="entry name" value="IMP_DH_GMPRt"/>
</dbReference>
<dbReference type="InterPro" id="IPR005990">
    <property type="entry name" value="IMP_DH"/>
</dbReference>
<feature type="active site" description="Thioimidate intermediate" evidence="12 13">
    <location>
        <position position="346"/>
    </location>
</feature>
<dbReference type="GO" id="GO:0005737">
    <property type="term" value="C:cytoplasm"/>
    <property type="evidence" value="ECO:0007669"/>
    <property type="project" value="UniProtKB-SubCell"/>
</dbReference>
<dbReference type="PROSITE" id="PS00487">
    <property type="entry name" value="IMP_DH_GMP_RED"/>
    <property type="match status" value="1"/>
</dbReference>
<feature type="binding site" description="in other chain" evidence="12 15">
    <location>
        <position position="346"/>
    </location>
    <ligand>
        <name>K(+)</name>
        <dbReference type="ChEBI" id="CHEBI:29103"/>
        <note>ligand shared between two tetrameric partners</note>
    </ligand>
</feature>
<evidence type="ECO:0000256" key="10">
    <source>
        <dbReference type="ARBA" id="ARBA00048028"/>
    </source>
</evidence>
<dbReference type="Pfam" id="PF00478">
    <property type="entry name" value="IMPDH"/>
    <property type="match status" value="1"/>
</dbReference>
<comment type="catalytic activity">
    <reaction evidence="10 12 18">
        <text>IMP + NAD(+) + H2O = XMP + NADH + H(+)</text>
        <dbReference type="Rhea" id="RHEA:11708"/>
        <dbReference type="ChEBI" id="CHEBI:15377"/>
        <dbReference type="ChEBI" id="CHEBI:15378"/>
        <dbReference type="ChEBI" id="CHEBI:57464"/>
        <dbReference type="ChEBI" id="CHEBI:57540"/>
        <dbReference type="ChEBI" id="CHEBI:57945"/>
        <dbReference type="ChEBI" id="CHEBI:58053"/>
        <dbReference type="EC" id="1.1.1.205"/>
    </reaction>
</comment>
<feature type="active site" description="Proton acceptor" evidence="12 13">
    <location>
        <position position="442"/>
    </location>
</feature>
<evidence type="ECO:0000256" key="5">
    <source>
        <dbReference type="ARBA" id="ARBA00022755"/>
    </source>
</evidence>
<comment type="pathway">
    <text evidence="12 18">Purine metabolism; XMP biosynthesis via de novo pathway; XMP from IMP: step 1/1.</text>
</comment>
<evidence type="ECO:0000256" key="7">
    <source>
        <dbReference type="ARBA" id="ARBA00023002"/>
    </source>
</evidence>
<keyword evidence="22" id="KW-1185">Reference proteome</keyword>
<dbReference type="Gene3D" id="3.20.20.70">
    <property type="entry name" value="Aldolase class I"/>
    <property type="match status" value="1"/>
</dbReference>
<dbReference type="InterPro" id="IPR015875">
    <property type="entry name" value="IMP_DH/GMP_Rdtase_CS"/>
</dbReference>
<dbReference type="HAMAP" id="MF_01964">
    <property type="entry name" value="IMPDH"/>
    <property type="match status" value="1"/>
</dbReference>
<dbReference type="PIRSF" id="PIRSF000130">
    <property type="entry name" value="IMPDH"/>
    <property type="match status" value="1"/>
</dbReference>
<feature type="domain" description="CBS" evidence="20">
    <location>
        <begin position="196"/>
        <end position="252"/>
    </location>
</feature>
<evidence type="ECO:0000256" key="4">
    <source>
        <dbReference type="ARBA" id="ARBA00022749"/>
    </source>
</evidence>
<comment type="activity regulation">
    <text evidence="12">Mycophenolic acid (MPA) is a non-competitive inhibitor that prevents formation of the closed enzyme conformation by binding to the same site as the amobile flap. In contrast, mizoribine monophosphate (MZP) is a competitive inhibitor that induces the closed conformation. MPA is a potent inhibitor of mammalian IMPDHs but a poor inhibitor of the bacterial enzymes. MZP is a more potent inhibitor of bacterial IMPDH.</text>
</comment>
<comment type="similarity">
    <text evidence="2 12 17">Belongs to the IMPDH/GMPR family.</text>
</comment>
<evidence type="ECO:0000256" key="17">
    <source>
        <dbReference type="RuleBase" id="RU003927"/>
    </source>
</evidence>